<evidence type="ECO:0000256" key="10">
    <source>
        <dbReference type="SAM" id="Phobius"/>
    </source>
</evidence>
<evidence type="ECO:0000256" key="6">
    <source>
        <dbReference type="ARBA" id="ARBA00022989"/>
    </source>
</evidence>
<comment type="catalytic activity">
    <reaction evidence="9">
        <text>a ubiquinone + NADH + 5 H(+)(in) = a ubiquinol + NAD(+) + 4 H(+)(out)</text>
        <dbReference type="Rhea" id="RHEA:29091"/>
        <dbReference type="Rhea" id="RHEA-COMP:9565"/>
        <dbReference type="Rhea" id="RHEA-COMP:9566"/>
        <dbReference type="ChEBI" id="CHEBI:15378"/>
        <dbReference type="ChEBI" id="CHEBI:16389"/>
        <dbReference type="ChEBI" id="CHEBI:17976"/>
        <dbReference type="ChEBI" id="CHEBI:57540"/>
        <dbReference type="ChEBI" id="CHEBI:57945"/>
        <dbReference type="EC" id="7.1.1.2"/>
    </reaction>
</comment>
<dbReference type="Pfam" id="PF00507">
    <property type="entry name" value="Oxidored_q4"/>
    <property type="match status" value="1"/>
</dbReference>
<keyword evidence="12" id="KW-1185">Reference proteome</keyword>
<dbReference type="GO" id="GO:0016020">
    <property type="term" value="C:membrane"/>
    <property type="evidence" value="ECO:0007669"/>
    <property type="project" value="UniProtKB-SubCell"/>
</dbReference>
<evidence type="ECO:0000256" key="2">
    <source>
        <dbReference type="ARBA" id="ARBA00008472"/>
    </source>
</evidence>
<feature type="non-terminal residue" evidence="11">
    <location>
        <position position="1"/>
    </location>
</feature>
<comment type="caution">
    <text evidence="11">The sequence shown here is derived from an EMBL/GenBank/DDBJ whole genome shotgun (WGS) entry which is preliminary data.</text>
</comment>
<reference evidence="11 12" key="1">
    <citation type="submission" date="2024-04" db="EMBL/GenBank/DDBJ databases">
        <authorList>
            <person name="Rising A."/>
            <person name="Reimegard J."/>
            <person name="Sonavane S."/>
            <person name="Akerstrom W."/>
            <person name="Nylinder S."/>
            <person name="Hedman E."/>
            <person name="Kallberg Y."/>
        </authorList>
    </citation>
    <scope>NUCLEOTIDE SEQUENCE [LARGE SCALE GENOMIC DNA]</scope>
</reference>
<keyword evidence="4" id="KW-0813">Transport</keyword>
<dbReference type="Gene3D" id="1.20.58.1610">
    <property type="entry name" value="NADH:ubiquinone/plastoquinone oxidoreductase, chain 3"/>
    <property type="match status" value="1"/>
</dbReference>
<accession>A0AAV2ARP6</accession>
<sequence length="96" mass="11394">NIYFLIILVSLLSVIVVTILFLIISYKKLLDTETFSSYECGFNIKSLARIFFSFRFFKTSILFLIFHVEIDLVLPIPYLSIHYITLNITFIFYNYD</sequence>
<evidence type="ECO:0000256" key="3">
    <source>
        <dbReference type="ARBA" id="ARBA00021007"/>
    </source>
</evidence>
<keyword evidence="6 10" id="KW-1133">Transmembrane helix</keyword>
<gene>
    <name evidence="11" type="ORF">LARSCL_LOCUS14330</name>
</gene>
<evidence type="ECO:0000313" key="12">
    <source>
        <dbReference type="Proteomes" id="UP001497382"/>
    </source>
</evidence>
<dbReference type="AlphaFoldDB" id="A0AAV2ARP6"/>
<evidence type="ECO:0000256" key="1">
    <source>
        <dbReference type="ARBA" id="ARBA00004370"/>
    </source>
</evidence>
<organism evidence="11 12">
    <name type="scientific">Larinioides sclopetarius</name>
    <dbReference type="NCBI Taxonomy" id="280406"/>
    <lineage>
        <taxon>Eukaryota</taxon>
        <taxon>Metazoa</taxon>
        <taxon>Ecdysozoa</taxon>
        <taxon>Arthropoda</taxon>
        <taxon>Chelicerata</taxon>
        <taxon>Arachnida</taxon>
        <taxon>Araneae</taxon>
        <taxon>Araneomorphae</taxon>
        <taxon>Entelegynae</taxon>
        <taxon>Araneoidea</taxon>
        <taxon>Araneidae</taxon>
        <taxon>Larinioides</taxon>
    </lineage>
</organism>
<proteinExistence type="inferred from homology"/>
<dbReference type="EMBL" id="CAXIEN010000206">
    <property type="protein sequence ID" value="CAL1286582.1"/>
    <property type="molecule type" value="Genomic_DNA"/>
</dbReference>
<evidence type="ECO:0000313" key="11">
    <source>
        <dbReference type="EMBL" id="CAL1286582.1"/>
    </source>
</evidence>
<dbReference type="InterPro" id="IPR000440">
    <property type="entry name" value="NADH_UbQ/plastoQ_OxRdtase_su3"/>
</dbReference>
<protein>
    <recommendedName>
        <fullName evidence="3">NADH-ubiquinone oxidoreductase chain 3</fullName>
    </recommendedName>
    <alternativeName>
        <fullName evidence="8">NADH dehydrogenase subunit 3</fullName>
    </alternativeName>
</protein>
<evidence type="ECO:0000256" key="8">
    <source>
        <dbReference type="ARBA" id="ARBA00031029"/>
    </source>
</evidence>
<feature type="transmembrane region" description="Helical" evidence="10">
    <location>
        <begin position="6"/>
        <end position="26"/>
    </location>
</feature>
<dbReference type="GO" id="GO:0008137">
    <property type="term" value="F:NADH dehydrogenase (ubiquinone) activity"/>
    <property type="evidence" value="ECO:0007669"/>
    <property type="project" value="UniProtKB-EC"/>
</dbReference>
<keyword evidence="5 10" id="KW-0812">Transmembrane</keyword>
<feature type="transmembrane region" description="Helical" evidence="10">
    <location>
        <begin position="47"/>
        <end position="66"/>
    </location>
</feature>
<comment type="subcellular location">
    <subcellularLocation>
        <location evidence="1">Membrane</location>
    </subcellularLocation>
</comment>
<dbReference type="Proteomes" id="UP001497382">
    <property type="component" value="Unassembled WGS sequence"/>
</dbReference>
<feature type="transmembrane region" description="Helical" evidence="10">
    <location>
        <begin position="72"/>
        <end position="93"/>
    </location>
</feature>
<evidence type="ECO:0000256" key="5">
    <source>
        <dbReference type="ARBA" id="ARBA00022692"/>
    </source>
</evidence>
<name>A0AAV2ARP6_9ARAC</name>
<evidence type="ECO:0000256" key="4">
    <source>
        <dbReference type="ARBA" id="ARBA00022448"/>
    </source>
</evidence>
<comment type="similarity">
    <text evidence="2">Belongs to the complex I subunit 3 family.</text>
</comment>
<evidence type="ECO:0000256" key="9">
    <source>
        <dbReference type="ARBA" id="ARBA00049551"/>
    </source>
</evidence>
<keyword evidence="7 10" id="KW-0472">Membrane</keyword>
<evidence type="ECO:0000256" key="7">
    <source>
        <dbReference type="ARBA" id="ARBA00023136"/>
    </source>
</evidence>
<dbReference type="InterPro" id="IPR038430">
    <property type="entry name" value="NDAH_ubi_oxred_su3_sf"/>
</dbReference>